<evidence type="ECO:0000256" key="1">
    <source>
        <dbReference type="SAM" id="SignalP"/>
    </source>
</evidence>
<keyword evidence="1" id="KW-0732">Signal</keyword>
<dbReference type="Proteomes" id="UP000218418">
    <property type="component" value="Chromosome"/>
</dbReference>
<proteinExistence type="predicted"/>
<gene>
    <name evidence="2" type="ORF">NIES267_51920</name>
</gene>
<feature type="signal peptide" evidence="1">
    <location>
        <begin position="1"/>
        <end position="30"/>
    </location>
</feature>
<evidence type="ECO:0000313" key="3">
    <source>
        <dbReference type="Proteomes" id="UP000218418"/>
    </source>
</evidence>
<dbReference type="OrthoDB" id="531681at2"/>
<name>A0A1Z4LX20_9CYAN</name>
<keyword evidence="3" id="KW-1185">Reference proteome</keyword>
<feature type="chain" id="PRO_5013323506" evidence="1">
    <location>
        <begin position="31"/>
        <end position="137"/>
    </location>
</feature>
<protein>
    <submittedName>
        <fullName evidence="2">Uncharacterized protein</fullName>
    </submittedName>
</protein>
<dbReference type="AlphaFoldDB" id="A0A1Z4LX20"/>
<sequence>MFKNAKTQPYFLGLGAAVALLGALAAPASAQSIIIINNGSTPYYGRNHRPTVGNFIYGSPIATPIPVNPVTGHTPTQSRFSRPHRRRRRRVYNSTFINPVLVNPTIIKTPRNKRRYRNSRRRIYRQSGSRILINSPW</sequence>
<evidence type="ECO:0000313" key="2">
    <source>
        <dbReference type="EMBL" id="BAY85691.1"/>
    </source>
</evidence>
<dbReference type="EMBL" id="AP018227">
    <property type="protein sequence ID" value="BAY85691.1"/>
    <property type="molecule type" value="Genomic_DNA"/>
</dbReference>
<reference evidence="2 3" key="1">
    <citation type="submission" date="2017-06" db="EMBL/GenBank/DDBJ databases">
        <title>Genome sequencing of cyanobaciteial culture collection at National Institute for Environmental Studies (NIES).</title>
        <authorList>
            <person name="Hirose Y."/>
            <person name="Shimura Y."/>
            <person name="Fujisawa T."/>
            <person name="Nakamura Y."/>
            <person name="Kawachi M."/>
        </authorList>
    </citation>
    <scope>NUCLEOTIDE SEQUENCE [LARGE SCALE GENOMIC DNA]</scope>
    <source>
        <strain evidence="2 3">NIES-267</strain>
    </source>
</reference>
<accession>A0A1Z4LX20</accession>
<organism evidence="2 3">
    <name type="scientific">Calothrix parasitica NIES-267</name>
    <dbReference type="NCBI Taxonomy" id="1973488"/>
    <lineage>
        <taxon>Bacteria</taxon>
        <taxon>Bacillati</taxon>
        <taxon>Cyanobacteriota</taxon>
        <taxon>Cyanophyceae</taxon>
        <taxon>Nostocales</taxon>
        <taxon>Calotrichaceae</taxon>
        <taxon>Calothrix</taxon>
    </lineage>
</organism>